<dbReference type="GO" id="GO:0008061">
    <property type="term" value="F:chitin binding"/>
    <property type="evidence" value="ECO:0007669"/>
    <property type="project" value="InterPro"/>
</dbReference>
<comment type="caution">
    <text evidence="7">The sequence shown here is derived from an EMBL/GenBank/DDBJ whole genome shotgun (WGS) entry which is preliminary data.</text>
</comment>
<accession>A0A1G1VC36</accession>
<keyword evidence="5" id="KW-1133">Transmembrane helix</keyword>
<comment type="similarity">
    <text evidence="4">Belongs to the glycosyl hydrolase 18 family.</text>
</comment>
<organism evidence="7 8">
    <name type="scientific">Candidatus Blackburnbacteria bacterium RIFCSPLOWO2_01_FULL_40_20</name>
    <dbReference type="NCBI Taxonomy" id="1797519"/>
    <lineage>
        <taxon>Bacteria</taxon>
        <taxon>Candidatus Blackburniibacteriota</taxon>
    </lineage>
</organism>
<name>A0A1G1VC36_9BACT</name>
<reference evidence="7 8" key="1">
    <citation type="journal article" date="2016" name="Nat. Commun.">
        <title>Thousands of microbial genomes shed light on interconnected biogeochemical processes in an aquifer system.</title>
        <authorList>
            <person name="Anantharaman K."/>
            <person name="Brown C.T."/>
            <person name="Hug L.A."/>
            <person name="Sharon I."/>
            <person name="Castelle C.J."/>
            <person name="Probst A.J."/>
            <person name="Thomas B.C."/>
            <person name="Singh A."/>
            <person name="Wilkins M.J."/>
            <person name="Karaoz U."/>
            <person name="Brodie E.L."/>
            <person name="Williams K.H."/>
            <person name="Hubbard S.S."/>
            <person name="Banfield J.F."/>
        </authorList>
    </citation>
    <scope>NUCLEOTIDE SEQUENCE [LARGE SCALE GENOMIC DNA]</scope>
</reference>
<dbReference type="PANTHER" id="PTHR46290:SF1">
    <property type="entry name" value="DI-N-ACETYLCHITOBIASE"/>
    <property type="match status" value="1"/>
</dbReference>
<dbReference type="Pfam" id="PF00704">
    <property type="entry name" value="Glyco_hydro_18"/>
    <property type="match status" value="1"/>
</dbReference>
<evidence type="ECO:0000256" key="5">
    <source>
        <dbReference type="SAM" id="Phobius"/>
    </source>
</evidence>
<sequence>MINTCYQKLAHYAVSWTAEINSALGNVYKFSFSLTRRHFLLAAAFDLCLILYILALGVPNKELISPLSYSGPAVVKAAAKYEVFGFAPYWSLDRMSNVDFSVLTTLAYFGVDVNSNGGLDRESVGYRTFVGRDATDLFDKAHSHGTKVVLTLTQMNNRDIENFLYGVDAQNNAIDQVIAEVKDRGIDGVNVDFEYVGDPGAAYRGYFSDFVANLTERMHSEVPGSKVTVSVYASAVRDSKLYDIKKLGTSTDGIFMMAYDFATYSAKNAMPTSPLFGYKEGKYWYDVSTAVDDFLTQTTPDKVILGLPWYGYDYAVRAPEVLASVNQGYYVYYGKGRKRYKRFVKLPVKVQQYGNGIGNSTELSGWDEAGQVGWKAYYSSWDQSWRMYFQEDVRSLGLKYDFAKDKNLAGVGVWALGFDNETRDMWELLSEKFSAKDVAQKGI</sequence>
<dbReference type="PROSITE" id="PS51910">
    <property type="entry name" value="GH18_2"/>
    <property type="match status" value="1"/>
</dbReference>
<dbReference type="PROSITE" id="PS01095">
    <property type="entry name" value="GH18_1"/>
    <property type="match status" value="1"/>
</dbReference>
<keyword evidence="2 3" id="KW-0326">Glycosidase</keyword>
<keyword evidence="5" id="KW-0812">Transmembrane</keyword>
<dbReference type="Gene3D" id="3.10.50.10">
    <property type="match status" value="1"/>
</dbReference>
<dbReference type="GO" id="GO:0009313">
    <property type="term" value="P:oligosaccharide catabolic process"/>
    <property type="evidence" value="ECO:0007669"/>
    <property type="project" value="TreeGrafter"/>
</dbReference>
<dbReference type="SMART" id="SM00636">
    <property type="entry name" value="Glyco_18"/>
    <property type="match status" value="1"/>
</dbReference>
<proteinExistence type="inferred from homology"/>
<dbReference type="PANTHER" id="PTHR46290">
    <property type="entry name" value="DI-N-ACETYLCHITOBIASE"/>
    <property type="match status" value="1"/>
</dbReference>
<evidence type="ECO:0000256" key="4">
    <source>
        <dbReference type="RuleBase" id="RU004453"/>
    </source>
</evidence>
<dbReference type="GO" id="GO:0004553">
    <property type="term" value="F:hydrolase activity, hydrolyzing O-glycosyl compounds"/>
    <property type="evidence" value="ECO:0007669"/>
    <property type="project" value="InterPro"/>
</dbReference>
<keyword evidence="1 3" id="KW-0378">Hydrolase</keyword>
<dbReference type="InterPro" id="IPR001223">
    <property type="entry name" value="Glyco_hydro18_cat"/>
</dbReference>
<evidence type="ECO:0000313" key="8">
    <source>
        <dbReference type="Proteomes" id="UP000178659"/>
    </source>
</evidence>
<dbReference type="AlphaFoldDB" id="A0A1G1VC36"/>
<dbReference type="EMBL" id="MHCC01000023">
    <property type="protein sequence ID" value="OGY12847.1"/>
    <property type="molecule type" value="Genomic_DNA"/>
</dbReference>
<dbReference type="InterPro" id="IPR029070">
    <property type="entry name" value="Chitinase_insertion_sf"/>
</dbReference>
<protein>
    <recommendedName>
        <fullName evidence="6">GH18 domain-containing protein</fullName>
    </recommendedName>
</protein>
<dbReference type="SUPFAM" id="SSF51445">
    <property type="entry name" value="(Trans)glycosidases"/>
    <property type="match status" value="1"/>
</dbReference>
<evidence type="ECO:0000313" key="7">
    <source>
        <dbReference type="EMBL" id="OGY12847.1"/>
    </source>
</evidence>
<keyword evidence="5" id="KW-0472">Membrane</keyword>
<evidence type="ECO:0000256" key="2">
    <source>
        <dbReference type="ARBA" id="ARBA00023295"/>
    </source>
</evidence>
<evidence type="ECO:0000259" key="6">
    <source>
        <dbReference type="PROSITE" id="PS51910"/>
    </source>
</evidence>
<dbReference type="InterPro" id="IPR051887">
    <property type="entry name" value="GH18_Domain-Containing"/>
</dbReference>
<evidence type="ECO:0000256" key="1">
    <source>
        <dbReference type="ARBA" id="ARBA00022801"/>
    </source>
</evidence>
<dbReference type="InterPro" id="IPR017853">
    <property type="entry name" value="GH"/>
</dbReference>
<dbReference type="Proteomes" id="UP000178659">
    <property type="component" value="Unassembled WGS sequence"/>
</dbReference>
<feature type="domain" description="GH18" evidence="6">
    <location>
        <begin position="81"/>
        <end position="436"/>
    </location>
</feature>
<evidence type="ECO:0000256" key="3">
    <source>
        <dbReference type="RuleBase" id="RU000489"/>
    </source>
</evidence>
<dbReference type="Gene3D" id="3.20.20.80">
    <property type="entry name" value="Glycosidases"/>
    <property type="match status" value="1"/>
</dbReference>
<dbReference type="InterPro" id="IPR001579">
    <property type="entry name" value="Glyco_hydro_18_chit_AS"/>
</dbReference>
<gene>
    <name evidence="7" type="ORF">A3A77_03055</name>
</gene>
<dbReference type="InterPro" id="IPR011583">
    <property type="entry name" value="Chitinase_II/V-like_cat"/>
</dbReference>
<feature type="transmembrane region" description="Helical" evidence="5">
    <location>
        <begin position="39"/>
        <end position="58"/>
    </location>
</feature>